<dbReference type="SUPFAM" id="SSF48452">
    <property type="entry name" value="TPR-like"/>
    <property type="match status" value="1"/>
</dbReference>
<feature type="compositionally biased region" description="Polar residues" evidence="1">
    <location>
        <begin position="10"/>
        <end position="24"/>
    </location>
</feature>
<evidence type="ECO:0000313" key="3">
    <source>
        <dbReference type="Proteomes" id="UP000198797"/>
    </source>
</evidence>
<keyword evidence="3" id="KW-1185">Reference proteome</keyword>
<evidence type="ECO:0000256" key="1">
    <source>
        <dbReference type="SAM" id="MobiDB-lite"/>
    </source>
</evidence>
<proteinExistence type="predicted"/>
<dbReference type="EMBL" id="FMCU01000044">
    <property type="protein sequence ID" value="SCF50021.1"/>
    <property type="molecule type" value="Genomic_DNA"/>
</dbReference>
<protein>
    <recommendedName>
        <fullName evidence="4">HTH cro/C1-type domain-containing protein</fullName>
    </recommendedName>
</protein>
<reference evidence="3" key="1">
    <citation type="submission" date="2016-06" db="EMBL/GenBank/DDBJ databases">
        <authorList>
            <person name="Varghese N."/>
            <person name="Submissions Spin"/>
        </authorList>
    </citation>
    <scope>NUCLEOTIDE SEQUENCE [LARGE SCALE GENOMIC DNA]</scope>
    <source>
        <strain evidence="3">DSM 44100</strain>
    </source>
</reference>
<dbReference type="AlphaFoldDB" id="A0A1C5AY83"/>
<accession>A0A1C5AY83</accession>
<feature type="compositionally biased region" description="Basic and acidic residues" evidence="1">
    <location>
        <begin position="98"/>
        <end position="110"/>
    </location>
</feature>
<evidence type="ECO:0000313" key="2">
    <source>
        <dbReference type="EMBL" id="SCF50021.1"/>
    </source>
</evidence>
<name>A0A1C5AY83_9ACTN</name>
<feature type="region of interest" description="Disordered" evidence="1">
    <location>
        <begin position="1"/>
        <end position="33"/>
    </location>
</feature>
<feature type="region of interest" description="Disordered" evidence="1">
    <location>
        <begin position="95"/>
        <end position="123"/>
    </location>
</feature>
<evidence type="ECO:0008006" key="4">
    <source>
        <dbReference type="Google" id="ProtNLM"/>
    </source>
</evidence>
<dbReference type="InterPro" id="IPR011990">
    <property type="entry name" value="TPR-like_helical_dom_sf"/>
</dbReference>
<dbReference type="RefSeq" id="WP_176739277.1">
    <property type="nucleotide sequence ID" value="NZ_FMCU01000044.1"/>
</dbReference>
<sequence>MGKKKRTPNGHLNTARTALASPSGSGRPMSRQELADACNLELARQHAAEGGQRWAGLTDKTIGVYERGEVRWPNSEYRRALCAVLKRDEPSLGLYIDRPSEPDDASDRLGDGAASATAGYVPPAGSWPPVDRLDTVDDVKRRAALAVPALALFAAAVPSEPWNRLAYMLAHPQQLDEPALEQLETHTADLFRKEEHLPARQLAVHLGDHVRRLEQVTGRVPEPFARRVLMTTGEALALAGWVAWDSKQHTAAQDLYARAVRAAQAAGDGPLLACVLAYQSYGAEADGNLPYARQLLIEAQAYVRTEHSAATRAWLAAREAEVNAALGESTLALRALDRALTAYDYARPHRERSWTGFFTPSRLGSMTVTTYARLDHADLDTTTDAVVTSLPSTDAKIKAVILADVAMAAVQRGRHDRGAVLGHQALEQTLTQEASLGRQRLYNLHLMIQGKRGDAELAELDDRLLAHVV</sequence>
<gene>
    <name evidence="2" type="ORF">GA0070216_14413</name>
</gene>
<dbReference type="STRING" id="121616.GA0070216_14413"/>
<dbReference type="Proteomes" id="UP000198797">
    <property type="component" value="Unassembled WGS sequence"/>
</dbReference>
<organism evidence="2 3">
    <name type="scientific">Micromonospora matsumotoense</name>
    <dbReference type="NCBI Taxonomy" id="121616"/>
    <lineage>
        <taxon>Bacteria</taxon>
        <taxon>Bacillati</taxon>
        <taxon>Actinomycetota</taxon>
        <taxon>Actinomycetes</taxon>
        <taxon>Micromonosporales</taxon>
        <taxon>Micromonosporaceae</taxon>
        <taxon>Micromonospora</taxon>
    </lineage>
</organism>